<name>X1DQF1_9ZZZZ</name>
<dbReference type="EMBL" id="BART01031078">
    <property type="protein sequence ID" value="GAH10450.1"/>
    <property type="molecule type" value="Genomic_DNA"/>
</dbReference>
<feature type="compositionally biased region" description="Polar residues" evidence="1">
    <location>
        <begin position="138"/>
        <end position="156"/>
    </location>
</feature>
<evidence type="ECO:0000256" key="1">
    <source>
        <dbReference type="SAM" id="MobiDB-lite"/>
    </source>
</evidence>
<feature type="compositionally biased region" description="Gly residues" evidence="1">
    <location>
        <begin position="160"/>
        <end position="171"/>
    </location>
</feature>
<feature type="region of interest" description="Disordered" evidence="1">
    <location>
        <begin position="138"/>
        <end position="171"/>
    </location>
</feature>
<comment type="caution">
    <text evidence="2">The sequence shown here is derived from an EMBL/GenBank/DDBJ whole genome shotgun (WGS) entry which is preliminary data.</text>
</comment>
<reference evidence="2" key="1">
    <citation type="journal article" date="2014" name="Front. Microbiol.">
        <title>High frequency of phylogenetically diverse reductive dehalogenase-homologous genes in deep subseafloor sedimentary metagenomes.</title>
        <authorList>
            <person name="Kawai M."/>
            <person name="Futagami T."/>
            <person name="Toyoda A."/>
            <person name="Takaki Y."/>
            <person name="Nishi S."/>
            <person name="Hori S."/>
            <person name="Arai W."/>
            <person name="Tsubouchi T."/>
            <person name="Morono Y."/>
            <person name="Uchiyama I."/>
            <person name="Ito T."/>
            <person name="Fujiyama A."/>
            <person name="Inagaki F."/>
            <person name="Takami H."/>
        </authorList>
    </citation>
    <scope>NUCLEOTIDE SEQUENCE</scope>
    <source>
        <strain evidence="2">Expedition CK06-06</strain>
    </source>
</reference>
<organism evidence="2">
    <name type="scientific">marine sediment metagenome</name>
    <dbReference type="NCBI Taxonomy" id="412755"/>
    <lineage>
        <taxon>unclassified sequences</taxon>
        <taxon>metagenomes</taxon>
        <taxon>ecological metagenomes</taxon>
    </lineage>
</organism>
<dbReference type="AlphaFoldDB" id="X1DQF1"/>
<gene>
    <name evidence="2" type="ORF">S01H4_54066</name>
</gene>
<proteinExistence type="predicted"/>
<accession>X1DQF1</accession>
<protein>
    <submittedName>
        <fullName evidence="2">Uncharacterized protein</fullName>
    </submittedName>
</protein>
<sequence>VILLLYTIPPPWVKRYLKVFDAVDLKAVMSPAHLGETIRHAYPPEMAVEMACAVIDYNKPSFKQFIADEGIPMLAAIGSSDVAKAARGGKSQLADAVGQLGSGAAGLQGLAALVAKPGKGSGLGDLIQYLPVIQQFMGSQSQSPDPSNGGPQQAPTAGQHVGGKIGGNLNG</sequence>
<evidence type="ECO:0000313" key="2">
    <source>
        <dbReference type="EMBL" id="GAH10450.1"/>
    </source>
</evidence>
<feature type="non-terminal residue" evidence="2">
    <location>
        <position position="1"/>
    </location>
</feature>